<gene>
    <name evidence="2" type="ORF">EV215_1905</name>
</gene>
<protein>
    <submittedName>
        <fullName evidence="2">tRNA threonylcarbamoyl adenosine modification protein YeaZ</fullName>
    </submittedName>
</protein>
<dbReference type="Proteomes" id="UP000294678">
    <property type="component" value="Unassembled WGS sequence"/>
</dbReference>
<dbReference type="CDD" id="cd24032">
    <property type="entry name" value="ASKHA_NBD_TsaB"/>
    <property type="match status" value="1"/>
</dbReference>
<dbReference type="PANTHER" id="PTHR11735:SF11">
    <property type="entry name" value="TRNA THREONYLCARBAMOYLADENOSINE BIOSYNTHESIS PROTEIN TSAB"/>
    <property type="match status" value="1"/>
</dbReference>
<organism evidence="2 3">
    <name type="scientific">Hypnocyclicus thermotrophus</name>
    <dbReference type="NCBI Taxonomy" id="1627895"/>
    <lineage>
        <taxon>Bacteria</taxon>
        <taxon>Fusobacteriati</taxon>
        <taxon>Fusobacteriota</taxon>
        <taxon>Fusobacteriia</taxon>
        <taxon>Fusobacteriales</taxon>
        <taxon>Fusobacteriaceae</taxon>
        <taxon>Hypnocyclicus</taxon>
    </lineage>
</organism>
<dbReference type="GO" id="GO:0005829">
    <property type="term" value="C:cytosol"/>
    <property type="evidence" value="ECO:0007669"/>
    <property type="project" value="TreeGrafter"/>
</dbReference>
<dbReference type="InterPro" id="IPR000905">
    <property type="entry name" value="Gcp-like_dom"/>
</dbReference>
<dbReference type="EMBL" id="SOBG01000009">
    <property type="protein sequence ID" value="TDT67900.1"/>
    <property type="molecule type" value="Genomic_DNA"/>
</dbReference>
<keyword evidence="3" id="KW-1185">Reference proteome</keyword>
<reference evidence="2 3" key="1">
    <citation type="submission" date="2019-03" db="EMBL/GenBank/DDBJ databases">
        <title>Genomic Encyclopedia of Type Strains, Phase IV (KMG-IV): sequencing the most valuable type-strain genomes for metagenomic binning, comparative biology and taxonomic classification.</title>
        <authorList>
            <person name="Goeker M."/>
        </authorList>
    </citation>
    <scope>NUCLEOTIDE SEQUENCE [LARGE SCALE GENOMIC DNA]</scope>
    <source>
        <strain evidence="2 3">DSM 100055</strain>
    </source>
</reference>
<dbReference type="InterPro" id="IPR043129">
    <property type="entry name" value="ATPase_NBD"/>
</dbReference>
<dbReference type="NCBIfam" id="TIGR03725">
    <property type="entry name" value="T6A_YeaZ"/>
    <property type="match status" value="1"/>
</dbReference>
<dbReference type="GO" id="GO:0002949">
    <property type="term" value="P:tRNA threonylcarbamoyladenosine modification"/>
    <property type="evidence" value="ECO:0007669"/>
    <property type="project" value="InterPro"/>
</dbReference>
<sequence>MLILAIDTSTNVASVALYDSKKGVIGEINLNIGLNHSETILAIIDNLFNITKYSKDKIDRVVVSIGPGSFTGIRVGVAIAKGIVYGKDIEIVGINELDMLSYTVSKTDKKIISMIDARKEKVFYAEYKYDKSEIKQISEYRVDFIKNIIENSKEEFIFTGDGAIKYREKILEYTNNKGIIINNSTGYSRAAILAELGIKKEAENIHKIEPYYVNKTQAELEKEKKV</sequence>
<comment type="caution">
    <text evidence="2">The sequence shown here is derived from an EMBL/GenBank/DDBJ whole genome shotgun (WGS) entry which is preliminary data.</text>
</comment>
<dbReference type="InterPro" id="IPR022496">
    <property type="entry name" value="T6A_TsaB"/>
</dbReference>
<evidence type="ECO:0000313" key="2">
    <source>
        <dbReference type="EMBL" id="TDT67900.1"/>
    </source>
</evidence>
<name>A0AA46DXQ2_9FUSO</name>
<dbReference type="Gene3D" id="3.30.420.40">
    <property type="match status" value="2"/>
</dbReference>
<dbReference type="SUPFAM" id="SSF53067">
    <property type="entry name" value="Actin-like ATPase domain"/>
    <property type="match status" value="2"/>
</dbReference>
<dbReference type="AlphaFoldDB" id="A0AA46DXQ2"/>
<accession>A0AA46DXQ2</accession>
<dbReference type="PANTHER" id="PTHR11735">
    <property type="entry name" value="TRNA N6-ADENOSINE THREONYLCARBAMOYLTRANSFERASE"/>
    <property type="match status" value="1"/>
</dbReference>
<dbReference type="Pfam" id="PF00814">
    <property type="entry name" value="TsaD"/>
    <property type="match status" value="1"/>
</dbReference>
<dbReference type="RefSeq" id="WP_134113765.1">
    <property type="nucleotide sequence ID" value="NZ_SOBG01000009.1"/>
</dbReference>
<proteinExistence type="predicted"/>
<evidence type="ECO:0000259" key="1">
    <source>
        <dbReference type="Pfam" id="PF00814"/>
    </source>
</evidence>
<evidence type="ECO:0000313" key="3">
    <source>
        <dbReference type="Proteomes" id="UP000294678"/>
    </source>
</evidence>
<feature type="domain" description="Gcp-like" evidence="1">
    <location>
        <begin position="34"/>
        <end position="169"/>
    </location>
</feature>